<evidence type="ECO:0000313" key="1">
    <source>
        <dbReference type="EMBL" id="QFZ26768.1"/>
    </source>
</evidence>
<name>A0ACD0WHX8_CLALS</name>
<protein>
    <submittedName>
        <fullName evidence="1">Uncharacterized protein</fullName>
    </submittedName>
</protein>
<gene>
    <name evidence="1" type="ORF">EJF14_20686</name>
</gene>
<organism evidence="1 2">
    <name type="scientific">Clavispora lusitaniae</name>
    <name type="common">Candida lusitaniae</name>
    <dbReference type="NCBI Taxonomy" id="36911"/>
    <lineage>
        <taxon>Eukaryota</taxon>
        <taxon>Fungi</taxon>
        <taxon>Dikarya</taxon>
        <taxon>Ascomycota</taxon>
        <taxon>Saccharomycotina</taxon>
        <taxon>Pichiomycetes</taxon>
        <taxon>Metschnikowiaceae</taxon>
        <taxon>Clavispora</taxon>
    </lineage>
</organism>
<dbReference type="Proteomes" id="UP000326582">
    <property type="component" value="Chromosome 2"/>
</dbReference>
<accession>A0ACD0WHX8</accession>
<reference evidence="2" key="1">
    <citation type="journal article" date="2019" name="MBio">
        <title>Comparative genomics for the elucidation of multidrug resistance (MDR) in Candida lusitaniae.</title>
        <authorList>
            <person name="Kannan A."/>
            <person name="Asner S.A."/>
            <person name="Trachsel E."/>
            <person name="Kelly S."/>
            <person name="Parker J."/>
            <person name="Sanglard D."/>
        </authorList>
    </citation>
    <scope>NUCLEOTIDE SEQUENCE [LARGE SCALE GENOMIC DNA]</scope>
    <source>
        <strain evidence="2">P1</strain>
    </source>
</reference>
<evidence type="ECO:0000313" key="2">
    <source>
        <dbReference type="Proteomes" id="UP000326582"/>
    </source>
</evidence>
<keyword evidence="2" id="KW-1185">Reference proteome</keyword>
<proteinExistence type="predicted"/>
<sequence>MSFINYSYSQLQALPMETQRTALMPKNRIISESTGLYKLQLSPQNRKTPPSPTKSTRGLHVAVPIVKQKQETAPDRNEILRKYASKQAKLMELEKSAELVRFEILELQAQLETELNSDRPDAPFLQEDIARLKKKVSSIFQSPKKEQANRDMPQQPPLDFPESAPQNNMHIASHNEKQGLVSLSKTQSDFFPPPKMASMHQQLKKKTSGMFPDHEQLKKKASKIFPDQNQLKQKASMMFNNKFMTEVKGKMDQQQAEIDKFTEKSFGFARNFITSLSPKKEKSPLVESSFMFDNVAPETSINKSILLSEDESETSVLHFHEDSIIDRSIVDIDDYSSEEE</sequence>
<dbReference type="EMBL" id="CP038485">
    <property type="protein sequence ID" value="QFZ26768.1"/>
    <property type="molecule type" value="Genomic_DNA"/>
</dbReference>